<feature type="compositionally biased region" description="Low complexity" evidence="1">
    <location>
        <begin position="304"/>
        <end position="313"/>
    </location>
</feature>
<sequence>MGLGTKIKNALHGDDRRSPKGSGEYEDGHLPGSFPSDTDPSTKTTKHAQDPSLTGRTSTDGLNASSTLRKSQHRHKKSDSGVDFDGAEPAFDSRRQPGVGFADDAEIEQPQPVKPANLGNNAKRDPYWGTINNTRGAGVDGHDKDLPLRPGSQGGGPRDVYAKDFLGTTNGNNGSMLNNGNTLPNVNGAERDPYWSNGNAAGLDGSAYGVNGYGSNDTYNYNSTPGTAISGDYHNNNNGVALRNGHQATRGLGNDPHDVNGSGLHDRGISGSGTTSLDDARIRDRDMGRSTAGAGGYGTGTGTAAGVSGIAASEAARKHHEADMRDAGYHSGPSSGGSPTSAARLNGSSVGGARAAYGRSAGGSPPRMQQQGPVAGNSAWQQQQGQQPPSAMHFGPGAHNAARVLHTCTSCGVDNDISQYFRPDVAYRLGQ</sequence>
<dbReference type="GeneID" id="20347051"/>
<reference evidence="4" key="1">
    <citation type="submission" date="2010-07" db="EMBL/GenBank/DDBJ databases">
        <title>The genome sequence of Gaeumannomyces graminis var. tritici strain R3-111a-1.</title>
        <authorList>
            <consortium name="The Broad Institute Genome Sequencing Platform"/>
            <person name="Ma L.-J."/>
            <person name="Dead R."/>
            <person name="Young S."/>
            <person name="Zeng Q."/>
            <person name="Koehrsen M."/>
            <person name="Alvarado L."/>
            <person name="Berlin A."/>
            <person name="Chapman S.B."/>
            <person name="Chen Z."/>
            <person name="Freedman E."/>
            <person name="Gellesch M."/>
            <person name="Goldberg J."/>
            <person name="Griggs A."/>
            <person name="Gujja S."/>
            <person name="Heilman E.R."/>
            <person name="Heiman D."/>
            <person name="Hepburn T."/>
            <person name="Howarth C."/>
            <person name="Jen D."/>
            <person name="Larson L."/>
            <person name="Mehta T."/>
            <person name="Neiman D."/>
            <person name="Pearson M."/>
            <person name="Roberts A."/>
            <person name="Saif S."/>
            <person name="Shea T."/>
            <person name="Shenoy N."/>
            <person name="Sisk P."/>
            <person name="Stolte C."/>
            <person name="Sykes S."/>
            <person name="Walk T."/>
            <person name="White J."/>
            <person name="Yandava C."/>
            <person name="Haas B."/>
            <person name="Nusbaum C."/>
            <person name="Birren B."/>
        </authorList>
    </citation>
    <scope>NUCLEOTIDE SEQUENCE [LARGE SCALE GENOMIC DNA]</scope>
    <source>
        <strain evidence="4">R3-111a-1</strain>
    </source>
</reference>
<dbReference type="EnsemblFungi" id="EJT76677">
    <property type="protein sequence ID" value="EJT76677"/>
    <property type="gene ID" value="GGTG_06593"/>
</dbReference>
<evidence type="ECO:0000313" key="3">
    <source>
        <dbReference type="EnsemblFungi" id="EJT76677"/>
    </source>
</evidence>
<dbReference type="EMBL" id="GL385397">
    <property type="protein sequence ID" value="EJT76677.1"/>
    <property type="molecule type" value="Genomic_DNA"/>
</dbReference>
<feature type="compositionally biased region" description="Low complexity" evidence="1">
    <location>
        <begin position="331"/>
        <end position="364"/>
    </location>
</feature>
<reference evidence="2" key="3">
    <citation type="submission" date="2010-09" db="EMBL/GenBank/DDBJ databases">
        <title>Annotation of Gaeumannomyces graminis var. tritici R3-111a-1.</title>
        <authorList>
            <consortium name="The Broad Institute Genome Sequencing Platform"/>
            <person name="Ma L.-J."/>
            <person name="Dead R."/>
            <person name="Young S.K."/>
            <person name="Zeng Q."/>
            <person name="Gargeya S."/>
            <person name="Fitzgerald M."/>
            <person name="Haas B."/>
            <person name="Abouelleil A."/>
            <person name="Alvarado L."/>
            <person name="Arachchi H.M."/>
            <person name="Berlin A."/>
            <person name="Brown A."/>
            <person name="Chapman S.B."/>
            <person name="Chen Z."/>
            <person name="Dunbar C."/>
            <person name="Freedman E."/>
            <person name="Gearin G."/>
            <person name="Gellesch M."/>
            <person name="Goldberg J."/>
            <person name="Griggs A."/>
            <person name="Gujja S."/>
            <person name="Heiman D."/>
            <person name="Howarth C."/>
            <person name="Larson L."/>
            <person name="Lui A."/>
            <person name="MacDonald P.J.P."/>
            <person name="Mehta T."/>
            <person name="Montmayeur A."/>
            <person name="Murphy C."/>
            <person name="Neiman D."/>
            <person name="Pearson M."/>
            <person name="Priest M."/>
            <person name="Roberts A."/>
            <person name="Saif S."/>
            <person name="Shea T."/>
            <person name="Shenoy N."/>
            <person name="Sisk P."/>
            <person name="Stolte C."/>
            <person name="Sykes S."/>
            <person name="Yandava C."/>
            <person name="Wortman J."/>
            <person name="Nusbaum C."/>
            <person name="Birren B."/>
        </authorList>
    </citation>
    <scope>NUCLEOTIDE SEQUENCE</scope>
    <source>
        <strain evidence="2">R3-111a-1</strain>
    </source>
</reference>
<accession>J3NZ94</accession>
<dbReference type="Proteomes" id="UP000006039">
    <property type="component" value="Unassembled WGS sequence"/>
</dbReference>
<gene>
    <name evidence="3" type="primary">20347051</name>
    <name evidence="2" type="ORF">GGTG_06593</name>
</gene>
<feature type="compositionally biased region" description="Polar residues" evidence="1">
    <location>
        <begin position="51"/>
        <end position="69"/>
    </location>
</feature>
<feature type="compositionally biased region" description="Basic and acidic residues" evidence="1">
    <location>
        <begin position="278"/>
        <end position="288"/>
    </location>
</feature>
<feature type="region of interest" description="Disordered" evidence="1">
    <location>
        <begin position="1"/>
        <end position="128"/>
    </location>
</feature>
<dbReference type="OrthoDB" id="5245695at2759"/>
<dbReference type="HOGENOM" id="CLU_536436_0_0_1"/>
<dbReference type="AlphaFoldDB" id="J3NZ94"/>
<proteinExistence type="predicted"/>
<evidence type="ECO:0000313" key="4">
    <source>
        <dbReference type="Proteomes" id="UP000006039"/>
    </source>
</evidence>
<name>J3NZ94_GAET3</name>
<keyword evidence="4" id="KW-1185">Reference proteome</keyword>
<reference evidence="2" key="2">
    <citation type="submission" date="2010-07" db="EMBL/GenBank/DDBJ databases">
        <authorList>
            <consortium name="The Broad Institute Genome Sequencing Platform"/>
            <consortium name="Broad Institute Genome Sequencing Center for Infectious Disease"/>
            <person name="Ma L.-J."/>
            <person name="Dead R."/>
            <person name="Young S."/>
            <person name="Zeng Q."/>
            <person name="Koehrsen M."/>
            <person name="Alvarado L."/>
            <person name="Berlin A."/>
            <person name="Chapman S.B."/>
            <person name="Chen Z."/>
            <person name="Freedman E."/>
            <person name="Gellesch M."/>
            <person name="Goldberg J."/>
            <person name="Griggs A."/>
            <person name="Gujja S."/>
            <person name="Heilman E.R."/>
            <person name="Heiman D."/>
            <person name="Hepburn T."/>
            <person name="Howarth C."/>
            <person name="Jen D."/>
            <person name="Larson L."/>
            <person name="Mehta T."/>
            <person name="Neiman D."/>
            <person name="Pearson M."/>
            <person name="Roberts A."/>
            <person name="Saif S."/>
            <person name="Shea T."/>
            <person name="Shenoy N."/>
            <person name="Sisk P."/>
            <person name="Stolte C."/>
            <person name="Sykes S."/>
            <person name="Walk T."/>
            <person name="White J."/>
            <person name="Yandava C."/>
            <person name="Haas B."/>
            <person name="Nusbaum C."/>
            <person name="Birren B."/>
        </authorList>
    </citation>
    <scope>NUCLEOTIDE SEQUENCE</scope>
    <source>
        <strain evidence="2">R3-111a-1</strain>
    </source>
</reference>
<protein>
    <submittedName>
        <fullName evidence="2 3">Uncharacterized protein</fullName>
    </submittedName>
</protein>
<dbReference type="STRING" id="644352.J3NZ94"/>
<dbReference type="VEuPathDB" id="FungiDB:GGTG_06593"/>
<dbReference type="eggNOG" id="ENOG502RPUD">
    <property type="taxonomic scope" value="Eukaryota"/>
</dbReference>
<feature type="compositionally biased region" description="Gly residues" evidence="1">
    <location>
        <begin position="293"/>
        <end position="303"/>
    </location>
</feature>
<reference evidence="3" key="5">
    <citation type="submission" date="2018-04" db="UniProtKB">
        <authorList>
            <consortium name="EnsemblFungi"/>
        </authorList>
    </citation>
    <scope>IDENTIFICATION</scope>
    <source>
        <strain evidence="3">R3-111a-1</strain>
    </source>
</reference>
<evidence type="ECO:0000256" key="1">
    <source>
        <dbReference type="SAM" id="MobiDB-lite"/>
    </source>
</evidence>
<evidence type="ECO:0000313" key="2">
    <source>
        <dbReference type="EMBL" id="EJT76677.1"/>
    </source>
</evidence>
<organism evidence="2">
    <name type="scientific">Gaeumannomyces tritici (strain R3-111a-1)</name>
    <name type="common">Wheat and barley take-all root rot fungus</name>
    <name type="synonym">Gaeumannomyces graminis var. tritici</name>
    <dbReference type="NCBI Taxonomy" id="644352"/>
    <lineage>
        <taxon>Eukaryota</taxon>
        <taxon>Fungi</taxon>
        <taxon>Dikarya</taxon>
        <taxon>Ascomycota</taxon>
        <taxon>Pezizomycotina</taxon>
        <taxon>Sordariomycetes</taxon>
        <taxon>Sordariomycetidae</taxon>
        <taxon>Magnaporthales</taxon>
        <taxon>Magnaporthaceae</taxon>
        <taxon>Gaeumannomyces</taxon>
    </lineage>
</organism>
<dbReference type="RefSeq" id="XP_009222677.1">
    <property type="nucleotide sequence ID" value="XM_009224413.1"/>
</dbReference>
<feature type="region of interest" description="Disordered" evidence="1">
    <location>
        <begin position="253"/>
        <end position="397"/>
    </location>
</feature>
<reference evidence="3" key="4">
    <citation type="journal article" date="2015" name="G3 (Bethesda)">
        <title>Genome sequences of three phytopathogenic species of the Magnaporthaceae family of fungi.</title>
        <authorList>
            <person name="Okagaki L.H."/>
            <person name="Nunes C.C."/>
            <person name="Sailsbery J."/>
            <person name="Clay B."/>
            <person name="Brown D."/>
            <person name="John T."/>
            <person name="Oh Y."/>
            <person name="Young N."/>
            <person name="Fitzgerald M."/>
            <person name="Haas B.J."/>
            <person name="Zeng Q."/>
            <person name="Young S."/>
            <person name="Adiconis X."/>
            <person name="Fan L."/>
            <person name="Levin J.Z."/>
            <person name="Mitchell T.K."/>
            <person name="Okubara P.A."/>
            <person name="Farman M.L."/>
            <person name="Kohn L.M."/>
            <person name="Birren B."/>
            <person name="Ma L.-J."/>
            <person name="Dean R.A."/>
        </authorList>
    </citation>
    <scope>NUCLEOTIDE SEQUENCE</scope>
    <source>
        <strain evidence="3">R3-111a-1</strain>
    </source>
</reference>